<sequence length="289" mass="34083">MTESLEQIPQIARKTEIERIEIKLLLEAIYQLYGYDFRNYAYSSIKRRIWHRAQIENVKTISEFQSKVLYQPNLMKKLLGDFSINVTEMFRDPSFFEAFRAEVVPILRKLPFIRIWHAGCSSGEEVYSMAIVLHEEGIYGKTKIYATDMDEEIIERAKEGKLSLERMQLYTRNYQKAGGKKEFSEYYSVNDNEVELHPFLKSNIIFAHHNLVTDHSFNEFQMIVCRNVLIYFNKSLTNRVYDLFYDSLSDGGFLGIGSKESIQVYQLSNNFEEFNLKEKIYIKGNKVRN</sequence>
<dbReference type="SUPFAM" id="SSF53335">
    <property type="entry name" value="S-adenosyl-L-methionine-dependent methyltransferases"/>
    <property type="match status" value="1"/>
</dbReference>
<protein>
    <submittedName>
        <fullName evidence="2">CheR family methyltransferase</fullName>
    </submittedName>
</protein>
<dbReference type="SMART" id="SM00138">
    <property type="entry name" value="MeTrc"/>
    <property type="match status" value="1"/>
</dbReference>
<dbReference type="Proteomes" id="UP001589838">
    <property type="component" value="Unassembled WGS sequence"/>
</dbReference>
<dbReference type="PRINTS" id="PR00996">
    <property type="entry name" value="CHERMTFRASE"/>
</dbReference>
<dbReference type="Pfam" id="PF03705">
    <property type="entry name" value="CheR_N"/>
    <property type="match status" value="1"/>
</dbReference>
<dbReference type="Gene3D" id="3.40.50.150">
    <property type="entry name" value="Vaccinia Virus protein VP39"/>
    <property type="match status" value="1"/>
</dbReference>
<dbReference type="InterPro" id="IPR050903">
    <property type="entry name" value="Bact_Chemotaxis_MeTrfase"/>
</dbReference>
<dbReference type="GO" id="GO:0032259">
    <property type="term" value="P:methylation"/>
    <property type="evidence" value="ECO:0007669"/>
    <property type="project" value="UniProtKB-KW"/>
</dbReference>
<dbReference type="InterPro" id="IPR029063">
    <property type="entry name" value="SAM-dependent_MTases_sf"/>
</dbReference>
<keyword evidence="2" id="KW-0489">Methyltransferase</keyword>
<evidence type="ECO:0000313" key="3">
    <source>
        <dbReference type="Proteomes" id="UP001589838"/>
    </source>
</evidence>
<comment type="caution">
    <text evidence="2">The sequence shown here is derived from an EMBL/GenBank/DDBJ whole genome shotgun (WGS) entry which is preliminary data.</text>
</comment>
<dbReference type="RefSeq" id="WP_335959126.1">
    <property type="nucleotide sequence ID" value="NZ_JAXBLX010000004.1"/>
</dbReference>
<evidence type="ECO:0000313" key="2">
    <source>
        <dbReference type="EMBL" id="MFC0470610.1"/>
    </source>
</evidence>
<dbReference type="PANTHER" id="PTHR24422">
    <property type="entry name" value="CHEMOTAXIS PROTEIN METHYLTRANSFERASE"/>
    <property type="match status" value="1"/>
</dbReference>
<accession>A0ABV6KBC1</accession>
<keyword evidence="2" id="KW-0808">Transferase</keyword>
<dbReference type="InterPro" id="IPR000780">
    <property type="entry name" value="CheR_MeTrfase"/>
</dbReference>
<dbReference type="SUPFAM" id="SSF47757">
    <property type="entry name" value="Chemotaxis receptor methyltransferase CheR, N-terminal domain"/>
    <property type="match status" value="1"/>
</dbReference>
<dbReference type="EMBL" id="JBHLUX010000024">
    <property type="protein sequence ID" value="MFC0470610.1"/>
    <property type="molecule type" value="Genomic_DNA"/>
</dbReference>
<dbReference type="Pfam" id="PF01739">
    <property type="entry name" value="CheR"/>
    <property type="match status" value="1"/>
</dbReference>
<gene>
    <name evidence="2" type="ORF">ACFFHM_08890</name>
</gene>
<dbReference type="PROSITE" id="PS50123">
    <property type="entry name" value="CHER"/>
    <property type="match status" value="1"/>
</dbReference>
<reference evidence="2 3" key="1">
    <citation type="submission" date="2024-09" db="EMBL/GenBank/DDBJ databases">
        <authorList>
            <person name="Sun Q."/>
            <person name="Mori K."/>
        </authorList>
    </citation>
    <scope>NUCLEOTIDE SEQUENCE [LARGE SCALE GENOMIC DNA]</scope>
    <source>
        <strain evidence="2 3">NCAIM B.02610</strain>
    </source>
</reference>
<name>A0ABV6KBC1_9BACI</name>
<organism evidence="2 3">
    <name type="scientific">Halalkalibacter kiskunsagensis</name>
    <dbReference type="NCBI Taxonomy" id="1548599"/>
    <lineage>
        <taxon>Bacteria</taxon>
        <taxon>Bacillati</taxon>
        <taxon>Bacillota</taxon>
        <taxon>Bacilli</taxon>
        <taxon>Bacillales</taxon>
        <taxon>Bacillaceae</taxon>
        <taxon>Halalkalibacter</taxon>
    </lineage>
</organism>
<dbReference type="GO" id="GO:0008168">
    <property type="term" value="F:methyltransferase activity"/>
    <property type="evidence" value="ECO:0007669"/>
    <property type="project" value="UniProtKB-KW"/>
</dbReference>
<keyword evidence="3" id="KW-1185">Reference proteome</keyword>
<dbReference type="InterPro" id="IPR022641">
    <property type="entry name" value="CheR_N"/>
</dbReference>
<feature type="domain" description="CheR-type methyltransferase" evidence="1">
    <location>
        <begin position="10"/>
        <end position="262"/>
    </location>
</feature>
<evidence type="ECO:0000259" key="1">
    <source>
        <dbReference type="PROSITE" id="PS50123"/>
    </source>
</evidence>
<dbReference type="PANTHER" id="PTHR24422:SF8">
    <property type="entry name" value="CHEMOTAXIS PROTEIN"/>
    <property type="match status" value="1"/>
</dbReference>
<proteinExistence type="predicted"/>
<dbReference type="InterPro" id="IPR022642">
    <property type="entry name" value="CheR_C"/>
</dbReference>